<keyword evidence="1" id="KW-1133">Transmembrane helix</keyword>
<comment type="caution">
    <text evidence="2">The sequence shown here is derived from an EMBL/GenBank/DDBJ whole genome shotgun (WGS) entry which is preliminary data.</text>
</comment>
<evidence type="ECO:0000256" key="1">
    <source>
        <dbReference type="SAM" id="Phobius"/>
    </source>
</evidence>
<evidence type="ECO:0008006" key="3">
    <source>
        <dbReference type="Google" id="ProtNLM"/>
    </source>
</evidence>
<name>A0A7C5TG93_9CREN</name>
<accession>A0A7C5TG93</accession>
<feature type="transmembrane region" description="Helical" evidence="1">
    <location>
        <begin position="12"/>
        <end position="36"/>
    </location>
</feature>
<protein>
    <recommendedName>
        <fullName evidence="3">Flagellin</fullName>
    </recommendedName>
</protein>
<organism evidence="2">
    <name type="scientific">Ignisphaera aggregans</name>
    <dbReference type="NCBI Taxonomy" id="334771"/>
    <lineage>
        <taxon>Archaea</taxon>
        <taxon>Thermoproteota</taxon>
        <taxon>Thermoprotei</taxon>
        <taxon>Desulfurococcales</taxon>
        <taxon>Desulfurococcaceae</taxon>
        <taxon>Ignisphaera</taxon>
    </lineage>
</organism>
<dbReference type="AlphaFoldDB" id="A0A7C5TG93"/>
<dbReference type="EMBL" id="DRZI01000256">
    <property type="protein sequence ID" value="HHP82194.1"/>
    <property type="molecule type" value="Genomic_DNA"/>
</dbReference>
<gene>
    <name evidence="2" type="ORF">ENM84_05965</name>
</gene>
<keyword evidence="1" id="KW-0472">Membrane</keyword>
<proteinExistence type="predicted"/>
<reference evidence="2" key="1">
    <citation type="journal article" date="2020" name="mSystems">
        <title>Genome- and Community-Level Interaction Insights into Carbon Utilization and Element Cycling Functions of Hydrothermarchaeota in Hydrothermal Sediment.</title>
        <authorList>
            <person name="Zhou Z."/>
            <person name="Liu Y."/>
            <person name="Xu W."/>
            <person name="Pan J."/>
            <person name="Luo Z.H."/>
            <person name="Li M."/>
        </authorList>
    </citation>
    <scope>NUCLEOTIDE SEQUENCE [LARGE SCALE GENOMIC DNA]</scope>
    <source>
        <strain evidence="2">SpSt-1121</strain>
    </source>
</reference>
<keyword evidence="1" id="KW-0812">Transmembrane</keyword>
<evidence type="ECO:0000313" key="2">
    <source>
        <dbReference type="EMBL" id="HHP82194.1"/>
    </source>
</evidence>
<sequence>MVHGHQELYRGIAAIVGSVILIVIFITAAAFIIVSLERMGSLVTMTINHIMERNSVQSTLYGIESFWSFNGTDIVLCIDNSMGKTAMLTAITIIYSDGDYKTISRTNATDIPVSIAYLGKQYNISLNKLSPPYPLPPATKTIVYIRSSKTPVIVSIAVMTSSTNIAISPKSIEFRELISKIMATK</sequence>